<dbReference type="Proteomes" id="UP000789901">
    <property type="component" value="Unassembled WGS sequence"/>
</dbReference>
<keyword evidence="2" id="KW-1185">Reference proteome</keyword>
<dbReference type="EMBL" id="CAJVQB010047605">
    <property type="protein sequence ID" value="CAG8833543.1"/>
    <property type="molecule type" value="Genomic_DNA"/>
</dbReference>
<comment type="caution">
    <text evidence="1">The sequence shown here is derived from an EMBL/GenBank/DDBJ whole genome shotgun (WGS) entry which is preliminary data.</text>
</comment>
<gene>
    <name evidence="1" type="ORF">GMARGA_LOCUS31609</name>
</gene>
<evidence type="ECO:0000313" key="1">
    <source>
        <dbReference type="EMBL" id="CAG8833543.1"/>
    </source>
</evidence>
<protein>
    <submittedName>
        <fullName evidence="1">20037_t:CDS:1</fullName>
    </submittedName>
</protein>
<reference evidence="1 2" key="1">
    <citation type="submission" date="2021-06" db="EMBL/GenBank/DDBJ databases">
        <authorList>
            <person name="Kallberg Y."/>
            <person name="Tangrot J."/>
            <person name="Rosling A."/>
        </authorList>
    </citation>
    <scope>NUCLEOTIDE SEQUENCE [LARGE SCALE GENOMIC DNA]</scope>
    <source>
        <strain evidence="1 2">120-4 pot B 10/14</strain>
    </source>
</reference>
<sequence>HLVETFLGFLELYKNIKNTEPCKQIFDVEIAIFLDTFLDCVETTNKDKSNKYIAYQVIDLIFKAYEYTYVCHTYINKQRDTEPQLP</sequence>
<evidence type="ECO:0000313" key="2">
    <source>
        <dbReference type="Proteomes" id="UP000789901"/>
    </source>
</evidence>
<accession>A0ABN7WKX0</accession>
<feature type="non-terminal residue" evidence="1">
    <location>
        <position position="1"/>
    </location>
</feature>
<name>A0ABN7WKX0_GIGMA</name>
<organism evidence="1 2">
    <name type="scientific">Gigaspora margarita</name>
    <dbReference type="NCBI Taxonomy" id="4874"/>
    <lineage>
        <taxon>Eukaryota</taxon>
        <taxon>Fungi</taxon>
        <taxon>Fungi incertae sedis</taxon>
        <taxon>Mucoromycota</taxon>
        <taxon>Glomeromycotina</taxon>
        <taxon>Glomeromycetes</taxon>
        <taxon>Diversisporales</taxon>
        <taxon>Gigasporaceae</taxon>
        <taxon>Gigaspora</taxon>
    </lineage>
</organism>
<proteinExistence type="predicted"/>